<organism evidence="1 2">
    <name type="scientific">Acinetobacter pittii ANC 4050</name>
    <dbReference type="NCBI Taxonomy" id="1217691"/>
    <lineage>
        <taxon>Bacteria</taxon>
        <taxon>Pseudomonadati</taxon>
        <taxon>Pseudomonadota</taxon>
        <taxon>Gammaproteobacteria</taxon>
        <taxon>Moraxellales</taxon>
        <taxon>Moraxellaceae</taxon>
        <taxon>Acinetobacter</taxon>
        <taxon>Acinetobacter calcoaceticus/baumannii complex</taxon>
    </lineage>
</organism>
<proteinExistence type="predicted"/>
<comment type="caution">
    <text evidence="1">The sequence shown here is derived from an EMBL/GenBank/DDBJ whole genome shotgun (WGS) entry which is preliminary data.</text>
</comment>
<dbReference type="AlphaFoldDB" id="R8YCJ3"/>
<evidence type="ECO:0000313" key="2">
    <source>
        <dbReference type="Proteomes" id="UP000014024"/>
    </source>
</evidence>
<protein>
    <submittedName>
        <fullName evidence="1">Uncharacterized protein</fullName>
    </submittedName>
</protein>
<dbReference type="EMBL" id="APQM01000009">
    <property type="protein sequence ID" value="EOQ67165.1"/>
    <property type="molecule type" value="Genomic_DNA"/>
</dbReference>
<reference evidence="1 2" key="1">
    <citation type="submission" date="2013-02" db="EMBL/GenBank/DDBJ databases">
        <title>The Genome Sequence of Acinetobacter sp. ANC 4050.</title>
        <authorList>
            <consortium name="The Broad Institute Genome Sequencing Platform"/>
            <consortium name="The Broad Institute Genome Sequencing Center for Infectious Disease"/>
            <person name="Cerqueira G."/>
            <person name="Feldgarden M."/>
            <person name="Courvalin P."/>
            <person name="Perichon B."/>
            <person name="Grillot-Courvalin C."/>
            <person name="Clermont D."/>
            <person name="Rocha E."/>
            <person name="Yoon E.-J."/>
            <person name="Nemec A."/>
            <person name="Walker B."/>
            <person name="Young S.K."/>
            <person name="Zeng Q."/>
            <person name="Gargeya S."/>
            <person name="Fitzgerald M."/>
            <person name="Haas B."/>
            <person name="Abouelleil A."/>
            <person name="Alvarado L."/>
            <person name="Arachchi H.M."/>
            <person name="Berlin A.M."/>
            <person name="Chapman S.B."/>
            <person name="Dewar J."/>
            <person name="Goldberg J."/>
            <person name="Griggs A."/>
            <person name="Gujja S."/>
            <person name="Hansen M."/>
            <person name="Howarth C."/>
            <person name="Imamovic A."/>
            <person name="Larimer J."/>
            <person name="McCowan C."/>
            <person name="Murphy C."/>
            <person name="Neiman D."/>
            <person name="Pearson M."/>
            <person name="Priest M."/>
            <person name="Roberts A."/>
            <person name="Saif S."/>
            <person name="Shea T."/>
            <person name="Sisk P."/>
            <person name="Sykes S."/>
            <person name="Wortman J."/>
            <person name="Nusbaum C."/>
            <person name="Birren B."/>
        </authorList>
    </citation>
    <scope>NUCLEOTIDE SEQUENCE [LARGE SCALE GENOMIC DNA]</scope>
    <source>
        <strain evidence="1 2">ANC 4050</strain>
    </source>
</reference>
<gene>
    <name evidence="1" type="ORF">F931_02198</name>
</gene>
<accession>R8YCJ3</accession>
<dbReference type="RefSeq" id="WP_016142104.1">
    <property type="nucleotide sequence ID" value="NZ_KB976987.1"/>
</dbReference>
<name>R8YCJ3_ACIPI</name>
<dbReference type="Proteomes" id="UP000014024">
    <property type="component" value="Unassembled WGS sequence"/>
</dbReference>
<dbReference type="PATRIC" id="fig|1217691.3.peg.2168"/>
<dbReference type="HOGENOM" id="CLU_2713226_0_0_6"/>
<sequence>MRELLISEYNVISGGMTESQCVGTATIVGGVIGGVATGSAAGVGIGATIGNIVGGVICAPITDNQNSEDGDG</sequence>
<evidence type="ECO:0000313" key="1">
    <source>
        <dbReference type="EMBL" id="EOQ67165.1"/>
    </source>
</evidence>